<dbReference type="PROSITE" id="PS51387">
    <property type="entry name" value="FAD_PCMH"/>
    <property type="match status" value="1"/>
</dbReference>
<organism evidence="8 9">
    <name type="scientific">Bifidobacterium moraviense</name>
    <dbReference type="NCBI Taxonomy" id="2675323"/>
    <lineage>
        <taxon>Bacteria</taxon>
        <taxon>Bacillati</taxon>
        <taxon>Actinomycetota</taxon>
        <taxon>Actinomycetes</taxon>
        <taxon>Bifidobacteriales</taxon>
        <taxon>Bifidobacteriaceae</taxon>
        <taxon>Bifidobacterium</taxon>
    </lineage>
</organism>
<dbReference type="Gene3D" id="3.30.465.10">
    <property type="match status" value="1"/>
</dbReference>
<dbReference type="GO" id="GO:0071949">
    <property type="term" value="F:FAD binding"/>
    <property type="evidence" value="ECO:0007669"/>
    <property type="project" value="InterPro"/>
</dbReference>
<dbReference type="AlphaFoldDB" id="A0A7Y0F239"/>
<dbReference type="InterPro" id="IPR016166">
    <property type="entry name" value="FAD-bd_PCMH"/>
</dbReference>
<proteinExistence type="inferred from homology"/>
<dbReference type="InterPro" id="IPR016169">
    <property type="entry name" value="FAD-bd_PCMH_sub2"/>
</dbReference>
<comment type="caution">
    <text evidence="8">The sequence shown here is derived from an EMBL/GenBank/DDBJ whole genome shotgun (WGS) entry which is preliminary data.</text>
</comment>
<dbReference type="InterPro" id="IPR016164">
    <property type="entry name" value="FAD-linked_Oxase-like_C"/>
</dbReference>
<dbReference type="InterPro" id="IPR006094">
    <property type="entry name" value="Oxid_FAD_bind_N"/>
</dbReference>
<dbReference type="Gene3D" id="3.30.70.2740">
    <property type="match status" value="1"/>
</dbReference>
<dbReference type="EMBL" id="JAAIIH010000008">
    <property type="protein sequence ID" value="NMN00644.1"/>
    <property type="molecule type" value="Genomic_DNA"/>
</dbReference>
<dbReference type="Gene3D" id="1.10.45.10">
    <property type="entry name" value="Vanillyl-alcohol Oxidase, Chain A, domain 4"/>
    <property type="match status" value="1"/>
</dbReference>
<evidence type="ECO:0000256" key="5">
    <source>
        <dbReference type="ARBA" id="ARBA00023002"/>
    </source>
</evidence>
<evidence type="ECO:0000313" key="9">
    <source>
        <dbReference type="Proteomes" id="UP000588277"/>
    </source>
</evidence>
<evidence type="ECO:0000256" key="2">
    <source>
        <dbReference type="ARBA" id="ARBA00008000"/>
    </source>
</evidence>
<sequence length="477" mass="49494">MADITATDPEHAAAATDANATAATDPAAFERAIDELAAQVPVDRTPAGLERARVDESGWAGPDRKPPLAVALPENVAQVQAVMRWATRHRIPVIPRGAASGVAAAGIATAGQLSLDLERMNHILDINVENSTITVEPGVITKDVDEAAREVGLHYAPDPASYATSTIGGNIATNAGGLACIKYGVTSGSVLALDCVLANGELIHIGHDSIKGVAGYDLVRLIVGSEGTLAVVVGATLRLRGLPRHSATLAAYFDSIADASHGVTAILGTGITPSQLELIDHATLAQVDAVAGTDYASRGNAFLLAQSDALGAAEEIAVMADAIRGIAAIVETTDDPDEAARITAARRLGYTSIQQLGRVVPEDVAVPRGELTAIIDDINAVSERNGVKVFIMGHAGDGNLHPLILAEGASPEAVDRTVDEIMRLAIAHHGTISGEHGVGRAKLPWLELEQEPLVRELQRGIKRVFDPLGILNPGAAI</sequence>
<dbReference type="SUPFAM" id="SSF55103">
    <property type="entry name" value="FAD-linked oxidases, C-terminal domain"/>
    <property type="match status" value="1"/>
</dbReference>
<feature type="compositionally biased region" description="Low complexity" evidence="6">
    <location>
        <begin position="12"/>
        <end position="22"/>
    </location>
</feature>
<keyword evidence="9" id="KW-1185">Reference proteome</keyword>
<dbReference type="Pfam" id="PF01565">
    <property type="entry name" value="FAD_binding_4"/>
    <property type="match status" value="1"/>
</dbReference>
<dbReference type="GO" id="GO:0016491">
    <property type="term" value="F:oxidoreductase activity"/>
    <property type="evidence" value="ECO:0007669"/>
    <property type="project" value="UniProtKB-KW"/>
</dbReference>
<dbReference type="PANTHER" id="PTHR42934:SF2">
    <property type="entry name" value="GLYCOLATE OXIDASE SUBUNIT GLCD"/>
    <property type="match status" value="1"/>
</dbReference>
<comment type="cofactor">
    <cofactor evidence="1">
        <name>FAD</name>
        <dbReference type="ChEBI" id="CHEBI:57692"/>
    </cofactor>
</comment>
<evidence type="ECO:0000256" key="1">
    <source>
        <dbReference type="ARBA" id="ARBA00001974"/>
    </source>
</evidence>
<evidence type="ECO:0000256" key="3">
    <source>
        <dbReference type="ARBA" id="ARBA00022630"/>
    </source>
</evidence>
<dbReference type="PANTHER" id="PTHR42934">
    <property type="entry name" value="GLYCOLATE OXIDASE SUBUNIT GLCD"/>
    <property type="match status" value="1"/>
</dbReference>
<evidence type="ECO:0000259" key="7">
    <source>
        <dbReference type="PROSITE" id="PS51387"/>
    </source>
</evidence>
<accession>A0A7Y0F239</accession>
<dbReference type="RefSeq" id="WP_169275786.1">
    <property type="nucleotide sequence ID" value="NZ_JAAIIH010000008.1"/>
</dbReference>
<keyword evidence="4" id="KW-0274">FAD</keyword>
<feature type="domain" description="FAD-binding PCMH-type" evidence="7">
    <location>
        <begin position="63"/>
        <end position="242"/>
    </location>
</feature>
<dbReference type="SUPFAM" id="SSF56176">
    <property type="entry name" value="FAD-binding/transporter-associated domain-like"/>
    <property type="match status" value="1"/>
</dbReference>
<dbReference type="FunFam" id="3.30.70.2740:FF:000001">
    <property type="entry name" value="D-lactate dehydrogenase mitochondrial"/>
    <property type="match status" value="1"/>
</dbReference>
<dbReference type="InterPro" id="IPR016171">
    <property type="entry name" value="Vanillyl_alc_oxidase_C-sub2"/>
</dbReference>
<evidence type="ECO:0000256" key="6">
    <source>
        <dbReference type="SAM" id="MobiDB-lite"/>
    </source>
</evidence>
<dbReference type="Pfam" id="PF02913">
    <property type="entry name" value="FAD-oxidase_C"/>
    <property type="match status" value="1"/>
</dbReference>
<dbReference type="Proteomes" id="UP000588277">
    <property type="component" value="Unassembled WGS sequence"/>
</dbReference>
<feature type="region of interest" description="Disordered" evidence="6">
    <location>
        <begin position="1"/>
        <end position="22"/>
    </location>
</feature>
<evidence type="ECO:0000313" key="8">
    <source>
        <dbReference type="EMBL" id="NMN00644.1"/>
    </source>
</evidence>
<dbReference type="InterPro" id="IPR004113">
    <property type="entry name" value="FAD-bd_oxidored_4_C"/>
</dbReference>
<reference evidence="8 9" key="1">
    <citation type="submission" date="2020-02" db="EMBL/GenBank/DDBJ databases">
        <title>Characterization of phylogenetic diversity of novel bifidobacterial species isolated in Czech ZOOs.</title>
        <authorList>
            <person name="Lugli G.A."/>
            <person name="Vera N.B."/>
            <person name="Ventura M."/>
        </authorList>
    </citation>
    <scope>NUCLEOTIDE SEQUENCE [LARGE SCALE GENOMIC DNA]</scope>
    <source>
        <strain evidence="8 9">DSM 109958</strain>
    </source>
</reference>
<name>A0A7Y0F239_9BIFI</name>
<gene>
    <name evidence="8" type="ORF">G1C96_1223</name>
</gene>
<evidence type="ECO:0000256" key="4">
    <source>
        <dbReference type="ARBA" id="ARBA00022827"/>
    </source>
</evidence>
<keyword evidence="5" id="KW-0560">Oxidoreductase</keyword>
<dbReference type="InterPro" id="IPR051914">
    <property type="entry name" value="FAD-linked_OxidoTrans_Type4"/>
</dbReference>
<protein>
    <submittedName>
        <fullName evidence="8">FAD-binding protein</fullName>
    </submittedName>
</protein>
<dbReference type="FunFam" id="1.10.45.10:FF:000001">
    <property type="entry name" value="D-lactate dehydrogenase mitochondrial"/>
    <property type="match status" value="1"/>
</dbReference>
<comment type="similarity">
    <text evidence="2">Belongs to the FAD-binding oxidoreductase/transferase type 4 family.</text>
</comment>
<keyword evidence="3" id="KW-0285">Flavoprotein</keyword>
<dbReference type="InterPro" id="IPR036318">
    <property type="entry name" value="FAD-bd_PCMH-like_sf"/>
</dbReference>